<feature type="transmembrane region" description="Helical" evidence="1">
    <location>
        <begin position="236"/>
        <end position="261"/>
    </location>
</feature>
<dbReference type="Proteomes" id="UP001430172">
    <property type="component" value="Unassembled WGS sequence"/>
</dbReference>
<dbReference type="InterPro" id="IPR057169">
    <property type="entry name" value="DUF7847"/>
</dbReference>
<feature type="transmembrane region" description="Helical" evidence="1">
    <location>
        <begin position="129"/>
        <end position="162"/>
    </location>
</feature>
<feature type="transmembrane region" description="Helical" evidence="1">
    <location>
        <begin position="34"/>
        <end position="57"/>
    </location>
</feature>
<protein>
    <recommendedName>
        <fullName evidence="2">DUF7847 domain-containing protein</fullName>
    </recommendedName>
</protein>
<dbReference type="RefSeq" id="WP_204131528.1">
    <property type="nucleotide sequence ID" value="NZ_JAFDVD010000012.1"/>
</dbReference>
<sequence length="335" mass="34262">MEFRPGIIALRPQQIGDVYGAVLKAVRGNPAATIGLAALTTFAFLLPTTALGAWLSGQSALTVVENSASSSDTLPDGLGVGIIGVYLPTIGQLLSAILLAGFLAQVVGQAVLGRKVSMGETWRATRGRVPALAGAVLLTALAFLLVLLVTAGIPTGLIVYSYEAGGDSIGLTVLLVLVAVLATVVALVLLATKWAFATPAIVLERVGVIGGLRRSWTLVGSPLRGPFWRIFGIRALTGLIVGVASYVITLPITLVLFLVGIASIGDSSSGAEALVLQTVSAGIAGLITGALTTPFTAGVDALLYVDARIRTEGLDVRLIQATQGAAPPPWPLTTP</sequence>
<evidence type="ECO:0000313" key="4">
    <source>
        <dbReference type="Proteomes" id="UP001430172"/>
    </source>
</evidence>
<keyword evidence="1" id="KW-0472">Membrane</keyword>
<proteinExistence type="predicted"/>
<reference evidence="3" key="1">
    <citation type="submission" date="2021-02" db="EMBL/GenBank/DDBJ databases">
        <title>Phycicoccus sp. MQZ13P-5T, whole genome shotgun sequence.</title>
        <authorList>
            <person name="Tuo L."/>
        </authorList>
    </citation>
    <scope>NUCLEOTIDE SEQUENCE</scope>
    <source>
        <strain evidence="3">MQZ13P-5</strain>
    </source>
</reference>
<feature type="transmembrane region" description="Helical" evidence="1">
    <location>
        <begin position="77"/>
        <end position="108"/>
    </location>
</feature>
<comment type="caution">
    <text evidence="3">The sequence shown here is derived from an EMBL/GenBank/DDBJ whole genome shotgun (WGS) entry which is preliminary data.</text>
</comment>
<name>A0ABS2CNR4_9MICO</name>
<evidence type="ECO:0000256" key="1">
    <source>
        <dbReference type="SAM" id="Phobius"/>
    </source>
</evidence>
<keyword evidence="4" id="KW-1185">Reference proteome</keyword>
<feature type="transmembrane region" description="Helical" evidence="1">
    <location>
        <begin position="168"/>
        <end position="191"/>
    </location>
</feature>
<evidence type="ECO:0000259" key="2">
    <source>
        <dbReference type="Pfam" id="PF25231"/>
    </source>
</evidence>
<dbReference type="Pfam" id="PF25231">
    <property type="entry name" value="DUF7847"/>
    <property type="match status" value="1"/>
</dbReference>
<keyword evidence="1" id="KW-1133">Transmembrane helix</keyword>
<accession>A0ABS2CNR4</accession>
<feature type="domain" description="DUF7847" evidence="2">
    <location>
        <begin position="25"/>
        <end position="305"/>
    </location>
</feature>
<feature type="transmembrane region" description="Helical" evidence="1">
    <location>
        <begin position="281"/>
        <end position="305"/>
    </location>
</feature>
<gene>
    <name evidence="3" type="ORF">JQN70_11765</name>
</gene>
<dbReference type="EMBL" id="JAFDVD010000012">
    <property type="protein sequence ID" value="MBM6401068.1"/>
    <property type="molecule type" value="Genomic_DNA"/>
</dbReference>
<organism evidence="3 4">
    <name type="scientific">Phycicoccus sonneratiae</name>
    <dbReference type="NCBI Taxonomy" id="2807628"/>
    <lineage>
        <taxon>Bacteria</taxon>
        <taxon>Bacillati</taxon>
        <taxon>Actinomycetota</taxon>
        <taxon>Actinomycetes</taxon>
        <taxon>Micrococcales</taxon>
        <taxon>Intrasporangiaceae</taxon>
        <taxon>Phycicoccus</taxon>
    </lineage>
</organism>
<evidence type="ECO:0000313" key="3">
    <source>
        <dbReference type="EMBL" id="MBM6401068.1"/>
    </source>
</evidence>
<keyword evidence="1" id="KW-0812">Transmembrane</keyword>